<evidence type="ECO:0000313" key="2">
    <source>
        <dbReference type="EMBL" id="MCI0129481.1"/>
    </source>
</evidence>
<protein>
    <submittedName>
        <fullName evidence="2">NAD(P)H-binding protein</fullName>
    </submittedName>
</protein>
<proteinExistence type="predicted"/>
<evidence type="ECO:0000313" key="3">
    <source>
        <dbReference type="Proteomes" id="UP001156140"/>
    </source>
</evidence>
<dbReference type="Pfam" id="PF01370">
    <property type="entry name" value="Epimerase"/>
    <property type="match status" value="1"/>
</dbReference>
<comment type="caution">
    <text evidence="2">The sequence shown here is derived from an EMBL/GenBank/DDBJ whole genome shotgun (WGS) entry which is preliminary data.</text>
</comment>
<reference evidence="2" key="1">
    <citation type="submission" date="2022-03" db="EMBL/GenBank/DDBJ databases">
        <title>The complete genome sequence of a Methyloterrigena soli.</title>
        <authorList>
            <person name="Zi Z."/>
        </authorList>
    </citation>
    <scope>NUCLEOTIDE SEQUENCE</scope>
    <source>
        <strain evidence="2">M48</strain>
    </source>
</reference>
<sequence length="317" mass="34677">MSSKGKVTVLGINGHIGQHAARAFLDAGWEVSGFGRSNKHPLNGIRFIKGDAESVEDMAAAIGDADVVVNALNLPYDKWDHGRKEAQVARVIAAMGTAGKTLLFPGNIYNYAASDRYVTPDLPQHPQTERGAIRVRAEAMLRAAAERGDMQVLIIRAGDFFAANNDFDYFDQAILREAGKHRVAIPGAPAIGHSWAYLPDLGRAFEKVASVRASLGQFENFHFAGHFVTHRELVEAVKAAAPVPLKTVPFPWLMIRVVGLAMPVMREVAKMRYLWDNTMELRDERLSALLGPDFGTPFEEAVAVAVAPFFADKRQAA</sequence>
<dbReference type="RefSeq" id="WP_281737347.1">
    <property type="nucleotide sequence ID" value="NZ_JAKETQ010000005.1"/>
</dbReference>
<organism evidence="2 3">
    <name type="scientific">Paradevosia shaoguanensis</name>
    <dbReference type="NCBI Taxonomy" id="1335043"/>
    <lineage>
        <taxon>Bacteria</taxon>
        <taxon>Pseudomonadati</taxon>
        <taxon>Pseudomonadota</taxon>
        <taxon>Alphaproteobacteria</taxon>
        <taxon>Hyphomicrobiales</taxon>
        <taxon>Devosiaceae</taxon>
        <taxon>Paradevosia</taxon>
    </lineage>
</organism>
<keyword evidence="3" id="KW-1185">Reference proteome</keyword>
<gene>
    <name evidence="2" type="ORF">ML536_21815</name>
</gene>
<dbReference type="EMBL" id="JALAZD010000005">
    <property type="protein sequence ID" value="MCI0129481.1"/>
    <property type="molecule type" value="Genomic_DNA"/>
</dbReference>
<dbReference type="SUPFAM" id="SSF51735">
    <property type="entry name" value="NAD(P)-binding Rossmann-fold domains"/>
    <property type="match status" value="1"/>
</dbReference>
<name>A0AA41QR42_9HYPH</name>
<dbReference type="AlphaFoldDB" id="A0AA41QR42"/>
<accession>A0AA41QR42</accession>
<dbReference type="InterPro" id="IPR036291">
    <property type="entry name" value="NAD(P)-bd_dom_sf"/>
</dbReference>
<dbReference type="InterPro" id="IPR001509">
    <property type="entry name" value="Epimerase_deHydtase"/>
</dbReference>
<evidence type="ECO:0000259" key="1">
    <source>
        <dbReference type="Pfam" id="PF01370"/>
    </source>
</evidence>
<dbReference type="Proteomes" id="UP001156140">
    <property type="component" value="Unassembled WGS sequence"/>
</dbReference>
<dbReference type="Gene3D" id="3.40.50.720">
    <property type="entry name" value="NAD(P)-binding Rossmann-like Domain"/>
    <property type="match status" value="1"/>
</dbReference>
<feature type="domain" description="NAD-dependent epimerase/dehydratase" evidence="1">
    <location>
        <begin position="7"/>
        <end position="170"/>
    </location>
</feature>